<feature type="transmembrane region" description="Helical" evidence="1">
    <location>
        <begin position="45"/>
        <end position="63"/>
    </location>
</feature>
<evidence type="ECO:0000313" key="3">
    <source>
        <dbReference type="EMBL" id="KKS81973.1"/>
    </source>
</evidence>
<keyword evidence="1" id="KW-0812">Transmembrane</keyword>
<feature type="domain" description="YdbS-like PH" evidence="2">
    <location>
        <begin position="68"/>
        <end position="119"/>
    </location>
</feature>
<keyword evidence="1" id="KW-0472">Membrane</keyword>
<keyword evidence="1" id="KW-1133">Transmembrane helix</keyword>
<comment type="caution">
    <text evidence="3">The sequence shown here is derived from an EMBL/GenBank/DDBJ whole genome shotgun (WGS) entry which is preliminary data.</text>
</comment>
<evidence type="ECO:0000313" key="4">
    <source>
        <dbReference type="Proteomes" id="UP000034810"/>
    </source>
</evidence>
<dbReference type="Pfam" id="PF03703">
    <property type="entry name" value="bPH_2"/>
    <property type="match status" value="1"/>
</dbReference>
<proteinExistence type="predicted"/>
<evidence type="ECO:0000259" key="2">
    <source>
        <dbReference type="Pfam" id="PF03703"/>
    </source>
</evidence>
<dbReference type="InterPro" id="IPR005182">
    <property type="entry name" value="YdbS-like_PH"/>
</dbReference>
<evidence type="ECO:0000256" key="1">
    <source>
        <dbReference type="SAM" id="Phobius"/>
    </source>
</evidence>
<gene>
    <name evidence="3" type="ORF">UV58_C0014G0019</name>
</gene>
<organism evidence="3 4">
    <name type="scientific">Candidatus Wolfebacteria bacterium GW2011_GWC1_43_10</name>
    <dbReference type="NCBI Taxonomy" id="1619011"/>
    <lineage>
        <taxon>Bacteria</taxon>
        <taxon>Candidatus Wolfeibacteriota</taxon>
    </lineage>
</organism>
<reference evidence="3 4" key="1">
    <citation type="journal article" date="2015" name="Nature">
        <title>rRNA introns, odd ribosomes, and small enigmatic genomes across a large radiation of phyla.</title>
        <authorList>
            <person name="Brown C.T."/>
            <person name="Hug L.A."/>
            <person name="Thomas B.C."/>
            <person name="Sharon I."/>
            <person name="Castelle C.J."/>
            <person name="Singh A."/>
            <person name="Wilkins M.J."/>
            <person name="Williams K.H."/>
            <person name="Banfield J.F."/>
        </authorList>
    </citation>
    <scope>NUCLEOTIDE SEQUENCE [LARGE SCALE GENOMIC DNA]</scope>
</reference>
<accession>A0A0G1F509</accession>
<dbReference type="Proteomes" id="UP000034810">
    <property type="component" value="Unassembled WGS sequence"/>
</dbReference>
<dbReference type="AlphaFoldDB" id="A0A0G1F509"/>
<protein>
    <recommendedName>
        <fullName evidence="2">YdbS-like PH domain-containing protein</fullName>
    </recommendedName>
</protein>
<dbReference type="EMBL" id="LCFA01000014">
    <property type="protein sequence ID" value="KKS81973.1"/>
    <property type="molecule type" value="Genomic_DNA"/>
</dbReference>
<sequence length="177" mass="20200">MIVLRHFYKLCSRARLLYFLDVFFRFLVIGVFILIILMIVGAGVLAQIVLAAVLLIWLIVAFSRSSYFGYEFMNGGLIIQCGTFSCRQDTVPYHKIESVYLTRNHLEKIGGLAKLHVQLFKSYVVGSDAESFYCINRIKGEFIIPLPKKTAHEAAVLILKKVEEEKEKHPKPESESL</sequence>
<feature type="transmembrane region" description="Helical" evidence="1">
    <location>
        <begin position="16"/>
        <end position="39"/>
    </location>
</feature>
<name>A0A0G1F509_9BACT</name>